<reference evidence="2 3" key="1">
    <citation type="submission" date="2017-01" db="EMBL/GenBank/DDBJ databases">
        <authorList>
            <person name="Varghese N."/>
            <person name="Submissions S."/>
        </authorList>
    </citation>
    <scope>NUCLEOTIDE SEQUENCE [LARGE SCALE GENOMIC DNA]</scope>
    <source>
        <strain evidence="2 3">DSM 2061</strain>
    </source>
</reference>
<organism evidence="2 3">
    <name type="scientific">Zobellia uliginosa</name>
    <dbReference type="NCBI Taxonomy" id="143224"/>
    <lineage>
        <taxon>Bacteria</taxon>
        <taxon>Pseudomonadati</taxon>
        <taxon>Bacteroidota</taxon>
        <taxon>Flavobacteriia</taxon>
        <taxon>Flavobacteriales</taxon>
        <taxon>Flavobacteriaceae</taxon>
        <taxon>Zobellia</taxon>
    </lineage>
</organism>
<dbReference type="RefSeq" id="WP_175609860.1">
    <property type="nucleotide sequence ID" value="NZ_FTOB01000002.1"/>
</dbReference>
<keyword evidence="3" id="KW-1185">Reference proteome</keyword>
<evidence type="ECO:0000313" key="3">
    <source>
        <dbReference type="Proteomes" id="UP000185728"/>
    </source>
</evidence>
<feature type="compositionally biased region" description="Polar residues" evidence="1">
    <location>
        <begin position="19"/>
        <end position="30"/>
    </location>
</feature>
<proteinExistence type="predicted"/>
<dbReference type="EMBL" id="FTOB01000002">
    <property type="protein sequence ID" value="SIS47948.1"/>
    <property type="molecule type" value="Genomic_DNA"/>
</dbReference>
<dbReference type="Proteomes" id="UP000185728">
    <property type="component" value="Unassembled WGS sequence"/>
</dbReference>
<comment type="caution">
    <text evidence="2">The sequence shown here is derived from an EMBL/GenBank/DDBJ whole genome shotgun (WGS) entry which is preliminary data.</text>
</comment>
<name>A0ABY1KLU5_9FLAO</name>
<feature type="compositionally biased region" description="Basic and acidic residues" evidence="1">
    <location>
        <begin position="36"/>
        <end position="50"/>
    </location>
</feature>
<evidence type="ECO:0000313" key="2">
    <source>
        <dbReference type="EMBL" id="SIS47948.1"/>
    </source>
</evidence>
<accession>A0ABY1KLU5</accession>
<sequence>MKNSNPEKFLDTQELSALENQTLTGGSSMVESLEDAGNKDKEKKKEVVVK</sequence>
<evidence type="ECO:0008006" key="4">
    <source>
        <dbReference type="Google" id="ProtNLM"/>
    </source>
</evidence>
<protein>
    <recommendedName>
        <fullName evidence="4">Bacteriocin-type signal sequence-containing protein</fullName>
    </recommendedName>
</protein>
<evidence type="ECO:0000256" key="1">
    <source>
        <dbReference type="SAM" id="MobiDB-lite"/>
    </source>
</evidence>
<feature type="region of interest" description="Disordered" evidence="1">
    <location>
        <begin position="19"/>
        <end position="50"/>
    </location>
</feature>
<gene>
    <name evidence="2" type="ORF">SAMN05421766_102193</name>
</gene>